<reference evidence="2 3" key="1">
    <citation type="submission" date="2015-09" db="EMBL/GenBank/DDBJ databases">
        <title>Genome of Desulfovibrio dechloracetivorans BerOc1, a mercury methylating strain isolated from highly hydrocarbons and metals contaminated coastal sediments.</title>
        <authorList>
            <person name="Goni Urriza M."/>
            <person name="Gassie C."/>
            <person name="Bouchez O."/>
            <person name="Klopp C."/>
            <person name="Ranchou-Peyruse A."/>
            <person name="Remy G."/>
        </authorList>
    </citation>
    <scope>NUCLEOTIDE SEQUENCE [LARGE SCALE GENOMIC DNA]</scope>
    <source>
        <strain evidence="2 3">BerOc1</strain>
    </source>
</reference>
<accession>A0A1J5ND34</accession>
<dbReference type="AlphaFoldDB" id="A0A1J5ND34"/>
<evidence type="ECO:0000313" key="3">
    <source>
        <dbReference type="Proteomes" id="UP000181901"/>
    </source>
</evidence>
<dbReference type="EMBL" id="LKAQ01000004">
    <property type="protein sequence ID" value="OIQ51143.1"/>
    <property type="molecule type" value="Genomic_DNA"/>
</dbReference>
<dbReference type="Pfam" id="PF22522">
    <property type="entry name" value="DUF6998"/>
    <property type="match status" value="1"/>
</dbReference>
<feature type="domain" description="DUF6998" evidence="1">
    <location>
        <begin position="38"/>
        <end position="167"/>
    </location>
</feature>
<evidence type="ECO:0000259" key="1">
    <source>
        <dbReference type="Pfam" id="PF22522"/>
    </source>
</evidence>
<dbReference type="InterPro" id="IPR054267">
    <property type="entry name" value="DUF6998"/>
</dbReference>
<comment type="caution">
    <text evidence="2">The sequence shown here is derived from an EMBL/GenBank/DDBJ whole genome shotgun (WGS) entry which is preliminary data.</text>
</comment>
<dbReference type="Proteomes" id="UP000181901">
    <property type="component" value="Unassembled WGS sequence"/>
</dbReference>
<dbReference type="RefSeq" id="WP_207503313.1">
    <property type="nucleotide sequence ID" value="NZ_LKAQ01000004.1"/>
</dbReference>
<gene>
    <name evidence="2" type="ORF">BerOc1_03088</name>
</gene>
<name>A0A1J5ND34_9BACT</name>
<protein>
    <recommendedName>
        <fullName evidence="1">DUF6998 domain-containing protein</fullName>
    </recommendedName>
</protein>
<sequence length="249" mass="27962">MQLDVLCAREFLWLQLLSRTQTREILLMALTQIQIIQSLGEALSWMEKEINWGVPVTELRHLSGRIGELYAALISNGQMATEVNQKGYDVVSENRGRISVKTTAQNTYTGHFSFNPNTLDQVDWIIALKIDTDEMEIQLLLDAKKEEALELMRESKGHYTLPMSKLAPTPDSSKPIKYVNEVQHGEYTVREAETGSFEILKGSESISPVKPTMRKIAKEIGVDLTNINGNTKNTRQLGASVIQALQDIS</sequence>
<organism evidence="2 3">
    <name type="scientific">Pseudodesulfovibrio hydrargyri</name>
    <dbReference type="NCBI Taxonomy" id="2125990"/>
    <lineage>
        <taxon>Bacteria</taxon>
        <taxon>Pseudomonadati</taxon>
        <taxon>Thermodesulfobacteriota</taxon>
        <taxon>Desulfovibrionia</taxon>
        <taxon>Desulfovibrionales</taxon>
        <taxon>Desulfovibrionaceae</taxon>
    </lineage>
</organism>
<keyword evidence="3" id="KW-1185">Reference proteome</keyword>
<evidence type="ECO:0000313" key="2">
    <source>
        <dbReference type="EMBL" id="OIQ51143.1"/>
    </source>
</evidence>
<proteinExistence type="predicted"/>